<evidence type="ECO:0000313" key="3">
    <source>
        <dbReference type="Proteomes" id="UP000253919"/>
    </source>
</evidence>
<comment type="caution">
    <text evidence="2">The sequence shown here is derived from an EMBL/GenBank/DDBJ whole genome shotgun (WGS) entry which is preliminary data.</text>
</comment>
<reference evidence="2 3" key="1">
    <citation type="submission" date="2018-04" db="EMBL/GenBank/DDBJ databases">
        <title>Adhaeribacter sp. HMF7616 genome sequencing and assembly.</title>
        <authorList>
            <person name="Kang H."/>
            <person name="Kang J."/>
            <person name="Cha I."/>
            <person name="Kim H."/>
            <person name="Joh K."/>
        </authorList>
    </citation>
    <scope>NUCLEOTIDE SEQUENCE [LARGE SCALE GENOMIC DNA]</scope>
    <source>
        <strain evidence="2 3">HMF7616</strain>
    </source>
</reference>
<dbReference type="EMBL" id="QASA01000003">
    <property type="protein sequence ID" value="RDC58665.1"/>
    <property type="molecule type" value="Genomic_DNA"/>
</dbReference>
<dbReference type="AlphaFoldDB" id="A0A369Q2H7"/>
<evidence type="ECO:0000313" key="1">
    <source>
        <dbReference type="EMBL" id="RDC58665.1"/>
    </source>
</evidence>
<sequence>MAGLLDYIFSHLEDNNLNRSQVEAYLRYLDEIMLQGLPPDKEIAFQKIRLQLLRRMHQLN</sequence>
<keyword evidence="3" id="KW-1185">Reference proteome</keyword>
<evidence type="ECO:0000313" key="2">
    <source>
        <dbReference type="EMBL" id="RDC58712.1"/>
    </source>
</evidence>
<accession>A0A369Q2H7</accession>
<dbReference type="Proteomes" id="UP000253919">
    <property type="component" value="Unassembled WGS sequence"/>
</dbReference>
<protein>
    <submittedName>
        <fullName evidence="2">Uncharacterized protein</fullName>
    </submittedName>
</protein>
<proteinExistence type="predicted"/>
<organism evidence="2 3">
    <name type="scientific">Adhaeribacter pallidiroseus</name>
    <dbReference type="NCBI Taxonomy" id="2072847"/>
    <lineage>
        <taxon>Bacteria</taxon>
        <taxon>Pseudomonadati</taxon>
        <taxon>Bacteroidota</taxon>
        <taxon>Cytophagia</taxon>
        <taxon>Cytophagales</taxon>
        <taxon>Hymenobacteraceae</taxon>
        <taxon>Adhaeribacter</taxon>
    </lineage>
</organism>
<name>A0A369Q2H7_9BACT</name>
<gene>
    <name evidence="1" type="ORF">AHMF7616_05299</name>
    <name evidence="2" type="ORF">AHMF7616_05346</name>
</gene>
<dbReference type="EMBL" id="QASA01000003">
    <property type="protein sequence ID" value="RDC58712.1"/>
    <property type="molecule type" value="Genomic_DNA"/>
</dbReference>